<proteinExistence type="predicted"/>
<dbReference type="InterPro" id="IPR016169">
    <property type="entry name" value="FAD-bd_PCMH_sub2"/>
</dbReference>
<dbReference type="VEuPathDB" id="FungiDB:FOXG_14711"/>
<keyword evidence="5" id="KW-0732">Signal</keyword>
<feature type="chain" id="PRO_5019577476" description="D-arabinono-1,4-lactone oxidase" evidence="5">
    <location>
        <begin position="19"/>
        <end position="477"/>
    </location>
</feature>
<dbReference type="UniPathway" id="UPA00771">
    <property type="reaction ID" value="UER00766"/>
</dbReference>
<dbReference type="InterPro" id="IPR010031">
    <property type="entry name" value="FAD_lactone_oxidase-like"/>
</dbReference>
<dbReference type="VEuPathDB" id="FungiDB:FOZG_15873"/>
<dbReference type="PANTHER" id="PTHR43762">
    <property type="entry name" value="L-GULONOLACTONE OXIDASE"/>
    <property type="match status" value="1"/>
</dbReference>
<accession>A0A420RQ68</accession>
<dbReference type="SUPFAM" id="SSF56176">
    <property type="entry name" value="FAD-binding/transporter-associated domain-like"/>
    <property type="match status" value="1"/>
</dbReference>
<dbReference type="AlphaFoldDB" id="A0A420RQ68"/>
<evidence type="ECO:0000313" key="7">
    <source>
        <dbReference type="EMBL" id="RKL19201.1"/>
    </source>
</evidence>
<dbReference type="InterPro" id="IPR007173">
    <property type="entry name" value="ALO_C"/>
</dbReference>
<dbReference type="InterPro" id="IPR006094">
    <property type="entry name" value="Oxid_FAD_bind_N"/>
</dbReference>
<dbReference type="Proteomes" id="UP000285860">
    <property type="component" value="Unassembled WGS sequence"/>
</dbReference>
<evidence type="ECO:0000256" key="1">
    <source>
        <dbReference type="ARBA" id="ARBA00005083"/>
    </source>
</evidence>
<dbReference type="VEuPathDB" id="FungiDB:FOC4_g10003994"/>
<reference evidence="7 8" key="1">
    <citation type="journal article" date="2018" name="Sci. Rep.">
        <title>Characterisation of pathogen-specific regions and novel effector candidates in Fusarium oxysporum f. sp. cepae.</title>
        <authorList>
            <person name="Armitage A.D."/>
            <person name="Taylor A."/>
            <person name="Sobczyk M.K."/>
            <person name="Baxter L."/>
            <person name="Greenfield B.P."/>
            <person name="Bates H.J."/>
            <person name="Wilson F."/>
            <person name="Jackson A.C."/>
            <person name="Ott S."/>
            <person name="Harrison R.J."/>
            <person name="Clarkson J.P."/>
        </authorList>
    </citation>
    <scope>NUCLEOTIDE SEQUENCE [LARGE SCALE GENOMIC DNA]</scope>
    <source>
        <strain evidence="7 8">Fo_A28</strain>
    </source>
</reference>
<dbReference type="InterPro" id="IPR016167">
    <property type="entry name" value="FAD-bd_PCMH_sub1"/>
</dbReference>
<dbReference type="InterPro" id="IPR036318">
    <property type="entry name" value="FAD-bd_PCMH-like_sf"/>
</dbReference>
<dbReference type="EC" id="1.1.3.37" evidence="2"/>
<comment type="caution">
    <text evidence="7">The sequence shown here is derived from an EMBL/GenBank/DDBJ whole genome shotgun (WGS) entry which is preliminary data.</text>
</comment>
<dbReference type="VEuPathDB" id="FungiDB:FOC1_g10004873"/>
<dbReference type="GO" id="GO:0003885">
    <property type="term" value="F:D-arabinono-1,4-lactone oxidase activity"/>
    <property type="evidence" value="ECO:0007669"/>
    <property type="project" value="UniProtKB-EC"/>
</dbReference>
<dbReference type="GO" id="GO:0016020">
    <property type="term" value="C:membrane"/>
    <property type="evidence" value="ECO:0007669"/>
    <property type="project" value="InterPro"/>
</dbReference>
<feature type="domain" description="FAD-binding PCMH-type" evidence="6">
    <location>
        <begin position="31"/>
        <end position="204"/>
    </location>
</feature>
<dbReference type="PANTHER" id="PTHR43762:SF1">
    <property type="entry name" value="D-ARABINONO-1,4-LACTONE OXIDASE"/>
    <property type="match status" value="1"/>
</dbReference>
<comment type="pathway">
    <text evidence="1">Cofactor biosynthesis; D-erythroascorbate biosynthesis; dehydro-D-arabinono-1,4-lactone from D-arabinose: step 2/2.</text>
</comment>
<evidence type="ECO:0000259" key="6">
    <source>
        <dbReference type="PROSITE" id="PS51387"/>
    </source>
</evidence>
<evidence type="ECO:0000256" key="4">
    <source>
        <dbReference type="ARBA" id="ARBA00033418"/>
    </source>
</evidence>
<dbReference type="EMBL" id="MRCY01000011">
    <property type="protein sequence ID" value="RKL19201.1"/>
    <property type="molecule type" value="Genomic_DNA"/>
</dbReference>
<protein>
    <recommendedName>
        <fullName evidence="2">D-arabinono-1,4-lactone oxidase</fullName>
        <ecNumber evidence="2">1.1.3.37</ecNumber>
    </recommendedName>
    <alternativeName>
        <fullName evidence="4">L-galactono-gamma-lactone oxidase</fullName>
    </alternativeName>
</protein>
<evidence type="ECO:0000313" key="8">
    <source>
        <dbReference type="Proteomes" id="UP000285860"/>
    </source>
</evidence>
<dbReference type="GO" id="GO:0071949">
    <property type="term" value="F:FAD binding"/>
    <property type="evidence" value="ECO:0007669"/>
    <property type="project" value="InterPro"/>
</dbReference>
<evidence type="ECO:0000256" key="5">
    <source>
        <dbReference type="SAM" id="SignalP"/>
    </source>
</evidence>
<dbReference type="PROSITE" id="PS51387">
    <property type="entry name" value="FAD_PCMH"/>
    <property type="match status" value="1"/>
</dbReference>
<name>A0A420RQ68_FUSOX</name>
<dbReference type="FunFam" id="3.30.465.10:FF:000028">
    <property type="entry name" value="Related to ALO1-D-arabinono-1,4-lactone oxidase"/>
    <property type="match status" value="1"/>
</dbReference>
<dbReference type="VEuPathDB" id="FungiDB:FOMG_08972"/>
<dbReference type="Pfam" id="PF01565">
    <property type="entry name" value="FAD_binding_4"/>
    <property type="match status" value="1"/>
</dbReference>
<keyword evidence="3" id="KW-0560">Oxidoreductase</keyword>
<dbReference type="VEuPathDB" id="FungiDB:FOIG_09646"/>
<feature type="signal peptide" evidence="5">
    <location>
        <begin position="1"/>
        <end position="18"/>
    </location>
</feature>
<dbReference type="Gene3D" id="3.30.465.10">
    <property type="match status" value="1"/>
</dbReference>
<dbReference type="VEuPathDB" id="FungiDB:HZS61_004891"/>
<organism evidence="7 8">
    <name type="scientific">Fusarium oxysporum</name>
    <name type="common">Fusarium vascular wilt</name>
    <dbReference type="NCBI Taxonomy" id="5507"/>
    <lineage>
        <taxon>Eukaryota</taxon>
        <taxon>Fungi</taxon>
        <taxon>Dikarya</taxon>
        <taxon>Ascomycota</taxon>
        <taxon>Pezizomycotina</taxon>
        <taxon>Sordariomycetes</taxon>
        <taxon>Hypocreomycetidae</taxon>
        <taxon>Hypocreales</taxon>
        <taxon>Nectriaceae</taxon>
        <taxon>Fusarium</taxon>
        <taxon>Fusarium oxysporum species complex</taxon>
    </lineage>
</organism>
<dbReference type="InterPro" id="IPR016166">
    <property type="entry name" value="FAD-bd_PCMH"/>
</dbReference>
<sequence length="477" mass="53150">MAVLRCLAALTLAVGANALTYNTFDGPGFPACQNVSAVHDATSVKDIQNIVQNAIKAGQRVRASGKAHMWYDTMCSDDPNTVIVRTEQVNKIYDLDLDAGTVMIEAGVTFLELADYLHQRGASAGYTLVNWNITLAGCVAMGAHRSSIREDSMVAAGVLALDIIDGNGELRHLERDDSDEWLAASTSLGLLGVIVRMKFKIYPDFKVYADQKTLEEADVLDGDIYGMISPYATANLWNTFSITQLEAGAITALWNTGKGVALSNLLAEEILFGQWENPNFREKTTNEPITKWPVYGWNYDVLIGGLYPDQRPVWEYGIHGYTLELAFPVTQANAMLKRVRQLFDNEAKKLKFMASTYRSGINIKFGRPYFDLLGQVTYGTSDGADWDKGAIMLDFPSYKPSIGDGLRYNEPFYHKLAETLIDEFPCRPHWTKNTREVFKRSAKNLDPDHIARFKAVREKFDPDGIFRSVVGEAIGVY</sequence>
<gene>
    <name evidence="7" type="ORF">BFJ68_g3476</name>
</gene>
<evidence type="ECO:0000256" key="3">
    <source>
        <dbReference type="ARBA" id="ARBA00023002"/>
    </source>
</evidence>
<dbReference type="Pfam" id="PF04030">
    <property type="entry name" value="ALO"/>
    <property type="match status" value="1"/>
</dbReference>
<dbReference type="Gene3D" id="3.30.43.10">
    <property type="entry name" value="Uridine Diphospho-n-acetylenolpyruvylglucosamine Reductase, domain 2"/>
    <property type="match status" value="1"/>
</dbReference>
<evidence type="ECO:0000256" key="2">
    <source>
        <dbReference type="ARBA" id="ARBA00013136"/>
    </source>
</evidence>